<dbReference type="Proteomes" id="UP001150904">
    <property type="component" value="Unassembled WGS sequence"/>
</dbReference>
<evidence type="ECO:0000313" key="2">
    <source>
        <dbReference type="EMBL" id="KAJ5204095.1"/>
    </source>
</evidence>
<dbReference type="EMBL" id="JAPQKR010000012">
    <property type="protein sequence ID" value="KAJ5204095.1"/>
    <property type="molecule type" value="Genomic_DNA"/>
</dbReference>
<proteinExistence type="predicted"/>
<dbReference type="GeneID" id="83179337"/>
<dbReference type="RefSeq" id="XP_058308574.1">
    <property type="nucleotide sequence ID" value="XM_058452036.1"/>
</dbReference>
<reference evidence="2" key="1">
    <citation type="submission" date="2022-12" db="EMBL/GenBank/DDBJ databases">
        <authorList>
            <person name="Petersen C."/>
        </authorList>
    </citation>
    <scope>NUCLEOTIDE SEQUENCE</scope>
    <source>
        <strain evidence="2">IBT 15544</strain>
    </source>
</reference>
<name>A0A9W9T045_9EURO</name>
<reference evidence="2" key="2">
    <citation type="journal article" date="2023" name="IMA Fungus">
        <title>Comparative genomic study of the Penicillium genus elucidates a diverse pangenome and 15 lateral gene transfer events.</title>
        <authorList>
            <person name="Petersen C."/>
            <person name="Sorensen T."/>
            <person name="Nielsen M.R."/>
            <person name="Sondergaard T.E."/>
            <person name="Sorensen J.L."/>
            <person name="Fitzpatrick D.A."/>
            <person name="Frisvad J.C."/>
            <person name="Nielsen K.L."/>
        </authorList>
    </citation>
    <scope>NUCLEOTIDE SEQUENCE</scope>
    <source>
        <strain evidence="2">IBT 15544</strain>
    </source>
</reference>
<comment type="caution">
    <text evidence="2">The sequence shown here is derived from an EMBL/GenBank/DDBJ whole genome shotgun (WGS) entry which is preliminary data.</text>
</comment>
<organism evidence="2 3">
    <name type="scientific">Penicillium cinerascens</name>
    <dbReference type="NCBI Taxonomy" id="70096"/>
    <lineage>
        <taxon>Eukaryota</taxon>
        <taxon>Fungi</taxon>
        <taxon>Dikarya</taxon>
        <taxon>Ascomycota</taxon>
        <taxon>Pezizomycotina</taxon>
        <taxon>Eurotiomycetes</taxon>
        <taxon>Eurotiomycetidae</taxon>
        <taxon>Eurotiales</taxon>
        <taxon>Aspergillaceae</taxon>
        <taxon>Penicillium</taxon>
    </lineage>
</organism>
<keyword evidence="3" id="KW-1185">Reference proteome</keyword>
<protein>
    <submittedName>
        <fullName evidence="2">Uncharacterized protein</fullName>
    </submittedName>
</protein>
<feature type="region of interest" description="Disordered" evidence="1">
    <location>
        <begin position="38"/>
        <end position="66"/>
    </location>
</feature>
<dbReference type="AlphaFoldDB" id="A0A9W9T045"/>
<gene>
    <name evidence="2" type="ORF">N7498_004974</name>
</gene>
<sequence length="141" mass="14760">MKAMQSRAGHEREAGKSGKTVEMAAIVHQYLMIGSRRVPRTGNIHSGASGTEEGRGGENRTRGVRDQVTQVYVSNGITGCGTKTAGFGPLGRARAPSISRAFARFEYPRSPLHGCTALASLLATAGCGSPGRVQRESESGA</sequence>
<evidence type="ECO:0000313" key="3">
    <source>
        <dbReference type="Proteomes" id="UP001150904"/>
    </source>
</evidence>
<accession>A0A9W9T045</accession>
<evidence type="ECO:0000256" key="1">
    <source>
        <dbReference type="SAM" id="MobiDB-lite"/>
    </source>
</evidence>
<feature type="compositionally biased region" description="Basic and acidic residues" evidence="1">
    <location>
        <begin position="52"/>
        <end position="65"/>
    </location>
</feature>